<proteinExistence type="predicted"/>
<feature type="domain" description="DUF3846" evidence="1">
    <location>
        <begin position="13"/>
        <end position="106"/>
    </location>
</feature>
<evidence type="ECO:0000313" key="2">
    <source>
        <dbReference type="EMBL" id="CAB4930415.1"/>
    </source>
</evidence>
<organism evidence="2">
    <name type="scientific">freshwater metagenome</name>
    <dbReference type="NCBI Taxonomy" id="449393"/>
    <lineage>
        <taxon>unclassified sequences</taxon>
        <taxon>metagenomes</taxon>
        <taxon>ecological metagenomes</taxon>
    </lineage>
</organism>
<gene>
    <name evidence="2" type="ORF">UFOPK3772_00214</name>
</gene>
<reference evidence="2" key="1">
    <citation type="submission" date="2020-05" db="EMBL/GenBank/DDBJ databases">
        <authorList>
            <person name="Chiriac C."/>
            <person name="Salcher M."/>
            <person name="Ghai R."/>
            <person name="Kavagutti S V."/>
        </authorList>
    </citation>
    <scope>NUCLEOTIDE SEQUENCE</scope>
</reference>
<evidence type="ECO:0000259" key="1">
    <source>
        <dbReference type="Pfam" id="PF12957"/>
    </source>
</evidence>
<accession>A0A6J7II01</accession>
<protein>
    <submittedName>
        <fullName evidence="2">Unannotated protein</fullName>
    </submittedName>
</protein>
<sequence length="113" mass="11625">MDVDSGFGVCLVAPADPRARAFTIDLADDYLGVIGGIVGGNVDTIVLDDGLSLWFREDARSAGLPRNVSATLLAGDQIHGDAVVTAFDIDDVGSLALSAAQVESLSGLLDPRP</sequence>
<name>A0A6J7II01_9ZZZZ</name>
<dbReference type="AlphaFoldDB" id="A0A6J7II01"/>
<dbReference type="InterPro" id="IPR024559">
    <property type="entry name" value="DUF3846"/>
</dbReference>
<dbReference type="EMBL" id="CAFBNE010000004">
    <property type="protein sequence ID" value="CAB4930415.1"/>
    <property type="molecule type" value="Genomic_DNA"/>
</dbReference>
<dbReference type="Pfam" id="PF12957">
    <property type="entry name" value="DUF3846"/>
    <property type="match status" value="1"/>
</dbReference>